<dbReference type="OrthoDB" id="48041at2759"/>
<sequence length="265" mass="29907">MIQIKRINDKYLVFKVEDIRFLRQEHLIGGTLIGTLPQIPQQNVFCGLPLQLFKEEVIFLMKNGIAEVVDDSASHVTALTSQTPEDIENYEKQRHTAQQLQIKEYTEGMLERRRQALEKKGMSGKIDKEVVVATDNAISYVTDATTTNETLEGYNMFSKENVLSDLLEHVTSAQYYIFNFLHSRGYFLSPGLRFGGNFLAYPGDSVRYHSHYIAIGKEYEEKFPIKSVIVGGGRLGTNVKKCLVLGGENDEGGDSVYCIEWSGFG</sequence>
<accession>A0A1D8NKB8</accession>
<evidence type="ECO:0000259" key="11">
    <source>
        <dbReference type="Pfam" id="PF26577"/>
    </source>
</evidence>
<dbReference type="GO" id="GO:0000213">
    <property type="term" value="F:tRNA-intron lyase activity"/>
    <property type="evidence" value="ECO:0007669"/>
    <property type="project" value="UniProtKB-UniRule"/>
</dbReference>
<dbReference type="VEuPathDB" id="FungiDB:YALI0_E28600g"/>
<evidence type="ECO:0000256" key="7">
    <source>
        <dbReference type="ARBA" id="ARBA00070870"/>
    </source>
</evidence>
<keyword evidence="13" id="KW-0378">Hydrolase</keyword>
<evidence type="ECO:0000256" key="5">
    <source>
        <dbReference type="ARBA" id="ARBA00059865"/>
    </source>
</evidence>
<keyword evidence="4 8" id="KW-0456">Lyase</keyword>
<evidence type="ECO:0000256" key="1">
    <source>
        <dbReference type="ARBA" id="ARBA00008078"/>
    </source>
</evidence>
<dbReference type="Pfam" id="PF26577">
    <property type="entry name" value="TSEN34_N"/>
    <property type="match status" value="1"/>
</dbReference>
<dbReference type="InterPro" id="IPR011856">
    <property type="entry name" value="tRNA_endonuc-like_dom_sf"/>
</dbReference>
<dbReference type="InterPro" id="IPR006677">
    <property type="entry name" value="tRNA_intron_Endonuc_cat-like"/>
</dbReference>
<dbReference type="FunFam" id="3.40.1350.10:FF:000008">
    <property type="entry name" value="tRNA-splicing endonuclease subunit Sen34"/>
    <property type="match status" value="1"/>
</dbReference>
<dbReference type="AlphaFoldDB" id="A0A1D8NKB8"/>
<dbReference type="Proteomes" id="UP000182444">
    <property type="component" value="Chromosome 1E"/>
</dbReference>
<dbReference type="GO" id="GO:0000214">
    <property type="term" value="C:tRNA-intron endonuclease complex"/>
    <property type="evidence" value="ECO:0007669"/>
    <property type="project" value="UniProtKB-UniRule"/>
</dbReference>
<evidence type="ECO:0000256" key="4">
    <source>
        <dbReference type="ARBA" id="ARBA00023239"/>
    </source>
</evidence>
<evidence type="ECO:0000256" key="6">
    <source>
        <dbReference type="ARBA" id="ARBA00062123"/>
    </source>
</evidence>
<dbReference type="Proteomes" id="UP000256601">
    <property type="component" value="Unassembled WGS sequence"/>
</dbReference>
<dbReference type="EC" id="4.6.1.16" evidence="2 8"/>
<evidence type="ECO:0000313" key="13">
    <source>
        <dbReference type="EMBL" id="RDW27513.1"/>
    </source>
</evidence>
<keyword evidence="3 8" id="KW-0819">tRNA processing</keyword>
<evidence type="ECO:0000259" key="10">
    <source>
        <dbReference type="Pfam" id="PF01974"/>
    </source>
</evidence>
<evidence type="ECO:0000313" key="15">
    <source>
        <dbReference type="Proteomes" id="UP000256601"/>
    </source>
</evidence>
<dbReference type="EMBL" id="KZ858961">
    <property type="protein sequence ID" value="RDW27513.1"/>
    <property type="molecule type" value="Genomic_DNA"/>
</dbReference>
<dbReference type="eggNOG" id="KOG4133">
    <property type="taxonomic scope" value="Eukaryota"/>
</dbReference>
<evidence type="ECO:0000256" key="8">
    <source>
        <dbReference type="PIRNR" id="PIRNR017250"/>
    </source>
</evidence>
<dbReference type="GO" id="GO:0003676">
    <property type="term" value="F:nucleic acid binding"/>
    <property type="evidence" value="ECO:0007669"/>
    <property type="project" value="InterPro"/>
</dbReference>
<dbReference type="InterPro" id="IPR016690">
    <property type="entry name" value="TSEN34"/>
</dbReference>
<name>A0A1D8NKB8_YARLL</name>
<evidence type="ECO:0000256" key="2">
    <source>
        <dbReference type="ARBA" id="ARBA00012573"/>
    </source>
</evidence>
<dbReference type="CDD" id="cd22363">
    <property type="entry name" value="tRNA-intron_lyase_C"/>
    <property type="match status" value="1"/>
</dbReference>
<gene>
    <name evidence="13" type="ORF">B0I71DRAFT_128911</name>
    <name evidence="12" type="ORF">YALI1_E33858g</name>
</gene>
<reference evidence="13 15" key="2">
    <citation type="submission" date="2018-07" db="EMBL/GenBank/DDBJ databases">
        <title>Draft Genome Assemblies for Five Robust Yarrowia lipolytica Strains Exhibiting High Lipid Production and Pentose Sugar Utilization and Sugar Alcohol Secretion from Undetoxified Lignocellulosic Biomass Hydrolysates.</title>
        <authorList>
            <consortium name="DOE Joint Genome Institute"/>
            <person name="Walker C."/>
            <person name="Ryu S."/>
            <person name="Na H."/>
            <person name="Zane M."/>
            <person name="LaButti K."/>
            <person name="Lipzen A."/>
            <person name="Haridas S."/>
            <person name="Barry K."/>
            <person name="Grigoriev I.V."/>
            <person name="Quarterman J."/>
            <person name="Slininger P."/>
            <person name="Dien B."/>
            <person name="Trinh C.T."/>
        </authorList>
    </citation>
    <scope>NUCLEOTIDE SEQUENCE [LARGE SCALE GENOMIC DNA]</scope>
    <source>
        <strain evidence="13 15">YB392</strain>
    </source>
</reference>
<dbReference type="InterPro" id="IPR059049">
    <property type="entry name" value="TSEN34_N"/>
</dbReference>
<dbReference type="Pfam" id="PF01974">
    <property type="entry name" value="tRNA_int_endo"/>
    <property type="match status" value="1"/>
</dbReference>
<feature type="active site" evidence="9">
    <location>
        <position position="241"/>
    </location>
</feature>
<evidence type="ECO:0000256" key="3">
    <source>
        <dbReference type="ARBA" id="ARBA00022694"/>
    </source>
</evidence>
<dbReference type="KEGG" id="yli:2911622"/>
<keyword evidence="13" id="KW-0540">Nuclease</keyword>
<dbReference type="VEuPathDB" id="FungiDB:YALI1_E33858g"/>
<comment type="function">
    <text evidence="5">Constitutes one of the two catalytic subunit of the tRNA-splicing endonuclease complex, a complex responsible for identification and cleavage of the splice sites in pre-tRNA. It cleaves pre-tRNA at the 5'- and 3'-splice sites to release the intron. The products are an intron and two tRNA half-molecules bearing 2',3'-cyclic phosphate and 5'-OH termini. There are no conserved sequences at the splice sites, but the intron is invariably located at the same site in the gene, placing the splice sites an invariant distance from the constant structural features of the tRNA body. It probably carries the active site for 3'-splice site cleavage.</text>
</comment>
<dbReference type="OMA" id="RTFSLEW"/>
<feature type="domain" description="tRNA intron endonuclease catalytic" evidence="10">
    <location>
        <begin position="174"/>
        <end position="254"/>
    </location>
</feature>
<evidence type="ECO:0000313" key="14">
    <source>
        <dbReference type="Proteomes" id="UP000182444"/>
    </source>
</evidence>
<dbReference type="PANTHER" id="PTHR13070">
    <property type="entry name" value="TRNA-SPLICING ENDONUCLEASE SUBUNIT SEN34-RELATED"/>
    <property type="match status" value="1"/>
</dbReference>
<comment type="subunit">
    <text evidence="6">Heterotetramer composed of SEN2, SEN15, SEN34 and SEN54. Interacts directly with SEN15.</text>
</comment>
<feature type="active site" evidence="9">
    <location>
        <position position="201"/>
    </location>
</feature>
<evidence type="ECO:0000313" key="12">
    <source>
        <dbReference type="EMBL" id="AOW06094.1"/>
    </source>
</evidence>
<dbReference type="SUPFAM" id="SSF53032">
    <property type="entry name" value="tRNA-intron endonuclease catalytic domain-like"/>
    <property type="match status" value="1"/>
</dbReference>
<dbReference type="EMBL" id="CP017557">
    <property type="protein sequence ID" value="AOW06094.1"/>
    <property type="molecule type" value="Genomic_DNA"/>
</dbReference>
<dbReference type="GO" id="GO:0000379">
    <property type="term" value="P:tRNA-type intron splice site recognition and cleavage"/>
    <property type="evidence" value="ECO:0007669"/>
    <property type="project" value="UniProtKB-UniRule"/>
</dbReference>
<dbReference type="PANTHER" id="PTHR13070:SF0">
    <property type="entry name" value="TRNA-SPLICING ENDONUCLEASE SUBUNIT SEN34"/>
    <property type="match status" value="1"/>
</dbReference>
<comment type="similarity">
    <text evidence="1 8">Belongs to the tRNA-intron endonuclease family.</text>
</comment>
<dbReference type="RefSeq" id="XP_504515.1">
    <property type="nucleotide sequence ID" value="XM_504515.1"/>
</dbReference>
<evidence type="ECO:0000256" key="9">
    <source>
        <dbReference type="PIRSR" id="PIRSR017250-50"/>
    </source>
</evidence>
<feature type="domain" description="TSEN34 N-terminal" evidence="11">
    <location>
        <begin position="2"/>
        <end position="71"/>
    </location>
</feature>
<reference evidence="12 14" key="1">
    <citation type="journal article" date="2016" name="PLoS ONE">
        <title>Sequence Assembly of Yarrowia lipolytica Strain W29/CLIB89 Shows Transposable Element Diversity.</title>
        <authorList>
            <person name="Magnan C."/>
            <person name="Yu J."/>
            <person name="Chang I."/>
            <person name="Jahn E."/>
            <person name="Kanomata Y."/>
            <person name="Wu J."/>
            <person name="Zeller M."/>
            <person name="Oakes M."/>
            <person name="Baldi P."/>
            <person name="Sandmeyer S."/>
        </authorList>
    </citation>
    <scope>NUCLEOTIDE SEQUENCE [LARGE SCALE GENOMIC DNA]</scope>
    <source>
        <strain evidence="12">CLIB89</strain>
        <strain evidence="14">CLIB89(W29)</strain>
    </source>
</reference>
<dbReference type="GeneID" id="2911622"/>
<keyword evidence="13" id="KW-0255">Endonuclease</keyword>
<organism evidence="12 14">
    <name type="scientific">Yarrowia lipolytica</name>
    <name type="common">Candida lipolytica</name>
    <dbReference type="NCBI Taxonomy" id="4952"/>
    <lineage>
        <taxon>Eukaryota</taxon>
        <taxon>Fungi</taxon>
        <taxon>Dikarya</taxon>
        <taxon>Ascomycota</taxon>
        <taxon>Saccharomycotina</taxon>
        <taxon>Dipodascomycetes</taxon>
        <taxon>Dipodascales</taxon>
        <taxon>Dipodascales incertae sedis</taxon>
        <taxon>Yarrowia</taxon>
    </lineage>
</organism>
<dbReference type="PIRSF" id="PIRSF017250">
    <property type="entry name" value="tRNA_splic_SEN34"/>
    <property type="match status" value="1"/>
</dbReference>
<protein>
    <recommendedName>
        <fullName evidence="7 8">tRNA-splicing endonuclease subunit Sen34</fullName>
        <ecNumber evidence="2 8">4.6.1.16</ecNumber>
    </recommendedName>
</protein>
<dbReference type="Gene3D" id="3.40.1350.10">
    <property type="match status" value="1"/>
</dbReference>
<proteinExistence type="inferred from homology"/>
<dbReference type="InterPro" id="IPR036167">
    <property type="entry name" value="tRNA_intron_Endo_cat-like_sf"/>
</dbReference>
<feature type="active site" evidence="9">
    <location>
        <position position="209"/>
    </location>
</feature>